<dbReference type="GO" id="GO:0016491">
    <property type="term" value="F:oxidoreductase activity"/>
    <property type="evidence" value="ECO:0007669"/>
    <property type="project" value="UniProtKB-KW"/>
</dbReference>
<keyword evidence="6" id="KW-1185">Reference proteome</keyword>
<dbReference type="SUPFAM" id="SSF55469">
    <property type="entry name" value="FMN-dependent nitroreductase-like"/>
    <property type="match status" value="1"/>
</dbReference>
<feature type="compositionally biased region" description="Basic and acidic residues" evidence="3">
    <location>
        <begin position="9"/>
        <end position="20"/>
    </location>
</feature>
<name>A0A6I6ILW6_9RHOB</name>
<dbReference type="PANTHER" id="PTHR43673:SF10">
    <property type="entry name" value="NADH DEHYDROGENASE_NAD(P)H NITROREDUCTASE XCC3605-RELATED"/>
    <property type="match status" value="1"/>
</dbReference>
<dbReference type="Pfam" id="PF00881">
    <property type="entry name" value="Nitroreductase"/>
    <property type="match status" value="1"/>
</dbReference>
<feature type="region of interest" description="Disordered" evidence="3">
    <location>
        <begin position="1"/>
        <end position="20"/>
    </location>
</feature>
<evidence type="ECO:0000256" key="3">
    <source>
        <dbReference type="SAM" id="MobiDB-lite"/>
    </source>
</evidence>
<evidence type="ECO:0000256" key="2">
    <source>
        <dbReference type="ARBA" id="ARBA00023002"/>
    </source>
</evidence>
<reference evidence="6" key="1">
    <citation type="submission" date="2018-12" db="EMBL/GenBank/DDBJ databases">
        <title>Complete genome sequence of Roseovarius sp. MME-070.</title>
        <authorList>
            <person name="Nam Y.-D."/>
            <person name="Kang J."/>
            <person name="Chung W.-H."/>
            <person name="Park Y.S."/>
        </authorList>
    </citation>
    <scope>NUCLEOTIDE SEQUENCE [LARGE SCALE GENOMIC DNA]</scope>
    <source>
        <strain evidence="6">MME-070</strain>
    </source>
</reference>
<protein>
    <recommendedName>
        <fullName evidence="4">Nitroreductase domain-containing protein</fullName>
    </recommendedName>
</protein>
<dbReference type="RefSeq" id="WP_157706702.1">
    <property type="nucleotide sequence ID" value="NZ_CP034348.1"/>
</dbReference>
<dbReference type="InterPro" id="IPR029479">
    <property type="entry name" value="Nitroreductase"/>
</dbReference>
<organism evidence="5 6">
    <name type="scientific">Roseovarius faecimaris</name>
    <dbReference type="NCBI Taxonomy" id="2494550"/>
    <lineage>
        <taxon>Bacteria</taxon>
        <taxon>Pseudomonadati</taxon>
        <taxon>Pseudomonadota</taxon>
        <taxon>Alphaproteobacteria</taxon>
        <taxon>Rhodobacterales</taxon>
        <taxon>Roseobacteraceae</taxon>
        <taxon>Roseovarius</taxon>
    </lineage>
</organism>
<evidence type="ECO:0000256" key="1">
    <source>
        <dbReference type="ARBA" id="ARBA00007118"/>
    </source>
</evidence>
<evidence type="ECO:0000313" key="5">
    <source>
        <dbReference type="EMBL" id="QGX98070.1"/>
    </source>
</evidence>
<dbReference type="Proteomes" id="UP000428330">
    <property type="component" value="Chromosome"/>
</dbReference>
<dbReference type="EMBL" id="CP034348">
    <property type="protein sequence ID" value="QGX98070.1"/>
    <property type="molecule type" value="Genomic_DNA"/>
</dbReference>
<comment type="similarity">
    <text evidence="1">Belongs to the nitroreductase family.</text>
</comment>
<dbReference type="InterPro" id="IPR000415">
    <property type="entry name" value="Nitroreductase-like"/>
</dbReference>
<proteinExistence type="inferred from homology"/>
<accession>A0A6I6ILW6</accession>
<dbReference type="KEGG" id="rom:EI983_07170"/>
<gene>
    <name evidence="5" type="ORF">EI983_07170</name>
</gene>
<dbReference type="PANTHER" id="PTHR43673">
    <property type="entry name" value="NAD(P)H NITROREDUCTASE YDGI-RELATED"/>
    <property type="match status" value="1"/>
</dbReference>
<evidence type="ECO:0000259" key="4">
    <source>
        <dbReference type="Pfam" id="PF00881"/>
    </source>
</evidence>
<keyword evidence="2" id="KW-0560">Oxidoreductase</keyword>
<sequence>MRASSNPLRDMKPGKVLDDPTRIRPDAALAQEVLPAFQKVVRARRAIRVFDGAPIPDEVMRDCLADALLAPSASNLQTYELYWVRDAARRDAMVPLCLDQPPAQSAGEMVVVVSRVDLWARNLAMLKNQITKDGTQPLEGPLAEYYDRIVPMLMRTDAFGVQNLIRRVAFWLRGLRGATVRGPVSRADHRIYGHIQSTLAAQTLMLSLAAHGYDSCPMTGIDSKGIGQVLGLPASAEVTMVIAAGRGMPEGLYGKRLRLPFDALVREI</sequence>
<feature type="domain" description="Nitroreductase" evidence="4">
    <location>
        <begin position="41"/>
        <end position="245"/>
    </location>
</feature>
<dbReference type="OrthoDB" id="9809288at2"/>
<evidence type="ECO:0000313" key="6">
    <source>
        <dbReference type="Proteomes" id="UP000428330"/>
    </source>
</evidence>
<dbReference type="AlphaFoldDB" id="A0A6I6ILW6"/>
<dbReference type="Gene3D" id="3.40.109.10">
    <property type="entry name" value="NADH Oxidase"/>
    <property type="match status" value="1"/>
</dbReference>